<evidence type="ECO:0000259" key="5">
    <source>
        <dbReference type="PROSITE" id="PS50931"/>
    </source>
</evidence>
<evidence type="ECO:0000256" key="4">
    <source>
        <dbReference type="ARBA" id="ARBA00023163"/>
    </source>
</evidence>
<accession>A0ABW9ERU9</accession>
<evidence type="ECO:0000256" key="3">
    <source>
        <dbReference type="ARBA" id="ARBA00023125"/>
    </source>
</evidence>
<comment type="similarity">
    <text evidence="1">Belongs to the LysR transcriptional regulatory family.</text>
</comment>
<evidence type="ECO:0000313" key="6">
    <source>
        <dbReference type="EMBL" id="MFM0721791.1"/>
    </source>
</evidence>
<reference evidence="6 7" key="1">
    <citation type="journal article" date="2024" name="Chem. Sci.">
        <title>Discovery of megapolipeptins by genome mining of a Burkholderiales bacteria collection.</title>
        <authorList>
            <person name="Paulo B.S."/>
            <person name="Recchia M.J.J."/>
            <person name="Lee S."/>
            <person name="Fergusson C.H."/>
            <person name="Romanowski S.B."/>
            <person name="Hernandez A."/>
            <person name="Krull N."/>
            <person name="Liu D.Y."/>
            <person name="Cavanagh H."/>
            <person name="Bos A."/>
            <person name="Gray C.A."/>
            <person name="Murphy B.T."/>
            <person name="Linington R.G."/>
            <person name="Eustaquio A.S."/>
        </authorList>
    </citation>
    <scope>NUCLEOTIDE SEQUENCE [LARGE SCALE GENOMIC DNA]</scope>
    <source>
        <strain evidence="6 7">RL17-350-BIC-E</strain>
    </source>
</reference>
<sequence length="311" mass="35057">MHLNDRLNWNLLRTFLAIAKEQSVSRAAERLHISQPAVSQALRRLEQQLGLQLVTRRGPHIALTQAGAEVMCIAEEVYATVSRLSAAEQDQNEDVSGVVRVRMVSGVDYPAYDTFLAQLHQRYRGIELDCQVMRSAEVVNSLQQKTATLGLTPKRSLPKKIDSRIFLSQRYALFCGRHHPLFGRTDLKISDFSTEGIVTFSGDKVGDHMSALTFFRDEHGLTGRIIGTSSNVWEVKRLIIAGLGIGFLPEHAMQIELMDGRLQRLPPQEGVADIDIYLLWASDQKRSLAETVFLDAFHAFLDLQEREKFRG</sequence>
<dbReference type="PANTHER" id="PTHR30126:SF5">
    <property type="entry name" value="HTH-TYPE TRANSCRIPTIONAL ACTIVATOR CMPR"/>
    <property type="match status" value="1"/>
</dbReference>
<dbReference type="InterPro" id="IPR036390">
    <property type="entry name" value="WH_DNA-bd_sf"/>
</dbReference>
<protein>
    <submittedName>
        <fullName evidence="6">LysR family transcriptional regulator</fullName>
    </submittedName>
</protein>
<comment type="caution">
    <text evidence="6">The sequence shown here is derived from an EMBL/GenBank/DDBJ whole genome shotgun (WGS) entry which is preliminary data.</text>
</comment>
<dbReference type="RefSeq" id="WP_408157960.1">
    <property type="nucleotide sequence ID" value="NZ_JAQQCL010000055.1"/>
</dbReference>
<evidence type="ECO:0000313" key="7">
    <source>
        <dbReference type="Proteomes" id="UP001629392"/>
    </source>
</evidence>
<dbReference type="PROSITE" id="PS50931">
    <property type="entry name" value="HTH_LYSR"/>
    <property type="match status" value="1"/>
</dbReference>
<dbReference type="InterPro" id="IPR005119">
    <property type="entry name" value="LysR_subst-bd"/>
</dbReference>
<dbReference type="InterPro" id="IPR036388">
    <property type="entry name" value="WH-like_DNA-bd_sf"/>
</dbReference>
<keyword evidence="4" id="KW-0804">Transcription</keyword>
<evidence type="ECO:0000256" key="2">
    <source>
        <dbReference type="ARBA" id="ARBA00023015"/>
    </source>
</evidence>
<keyword evidence="3" id="KW-0238">DNA-binding</keyword>
<dbReference type="Gene3D" id="1.10.10.10">
    <property type="entry name" value="Winged helix-like DNA-binding domain superfamily/Winged helix DNA-binding domain"/>
    <property type="match status" value="1"/>
</dbReference>
<gene>
    <name evidence="6" type="ORF">PQQ73_36500</name>
</gene>
<keyword evidence="7" id="KW-1185">Reference proteome</keyword>
<evidence type="ECO:0000256" key="1">
    <source>
        <dbReference type="ARBA" id="ARBA00009437"/>
    </source>
</evidence>
<dbReference type="Gene3D" id="3.40.190.290">
    <property type="match status" value="1"/>
</dbReference>
<dbReference type="Pfam" id="PF00126">
    <property type="entry name" value="HTH_1"/>
    <property type="match status" value="1"/>
</dbReference>
<dbReference type="EMBL" id="JAQQCL010000055">
    <property type="protein sequence ID" value="MFM0721791.1"/>
    <property type="molecule type" value="Genomic_DNA"/>
</dbReference>
<dbReference type="Pfam" id="PF03466">
    <property type="entry name" value="LysR_substrate"/>
    <property type="match status" value="1"/>
</dbReference>
<dbReference type="SUPFAM" id="SSF53850">
    <property type="entry name" value="Periplasmic binding protein-like II"/>
    <property type="match status" value="1"/>
</dbReference>
<dbReference type="CDD" id="cd05466">
    <property type="entry name" value="PBP2_LTTR_substrate"/>
    <property type="match status" value="1"/>
</dbReference>
<keyword evidence="2" id="KW-0805">Transcription regulation</keyword>
<organism evidence="6 7">
    <name type="scientific">Paraburkholderia strydomiana</name>
    <dbReference type="NCBI Taxonomy" id="1245417"/>
    <lineage>
        <taxon>Bacteria</taxon>
        <taxon>Pseudomonadati</taxon>
        <taxon>Pseudomonadota</taxon>
        <taxon>Betaproteobacteria</taxon>
        <taxon>Burkholderiales</taxon>
        <taxon>Burkholderiaceae</taxon>
        <taxon>Paraburkholderia</taxon>
    </lineage>
</organism>
<proteinExistence type="inferred from homology"/>
<dbReference type="SUPFAM" id="SSF46785">
    <property type="entry name" value="Winged helix' DNA-binding domain"/>
    <property type="match status" value="1"/>
</dbReference>
<name>A0ABW9ERU9_9BURK</name>
<dbReference type="Proteomes" id="UP001629392">
    <property type="component" value="Unassembled WGS sequence"/>
</dbReference>
<dbReference type="PRINTS" id="PR00039">
    <property type="entry name" value="HTHLYSR"/>
</dbReference>
<dbReference type="PANTHER" id="PTHR30126">
    <property type="entry name" value="HTH-TYPE TRANSCRIPTIONAL REGULATOR"/>
    <property type="match status" value="1"/>
</dbReference>
<dbReference type="InterPro" id="IPR000847">
    <property type="entry name" value="LysR_HTH_N"/>
</dbReference>
<feature type="domain" description="HTH lysR-type" evidence="5">
    <location>
        <begin position="7"/>
        <end position="64"/>
    </location>
</feature>